<dbReference type="SUPFAM" id="SSF53335">
    <property type="entry name" value="S-adenosyl-L-methionine-dependent methyltransferases"/>
    <property type="match status" value="1"/>
</dbReference>
<dbReference type="Pfam" id="PF13578">
    <property type="entry name" value="Methyltransf_24"/>
    <property type="match status" value="1"/>
</dbReference>
<dbReference type="RefSeq" id="WP_379106202.1">
    <property type="nucleotide sequence ID" value="NZ_JBHUGZ010000030.1"/>
</dbReference>
<dbReference type="CDD" id="cd02440">
    <property type="entry name" value="AdoMet_MTases"/>
    <property type="match status" value="1"/>
</dbReference>
<keyword evidence="1" id="KW-0175">Coiled coil</keyword>
<evidence type="ECO:0000256" key="1">
    <source>
        <dbReference type="SAM" id="Coils"/>
    </source>
</evidence>
<dbReference type="Gene3D" id="3.40.50.150">
    <property type="entry name" value="Vaccinia Virus protein VP39"/>
    <property type="match status" value="1"/>
</dbReference>
<dbReference type="InterPro" id="IPR027417">
    <property type="entry name" value="P-loop_NTPase"/>
</dbReference>
<dbReference type="GO" id="GO:0008168">
    <property type="term" value="F:methyltransferase activity"/>
    <property type="evidence" value="ECO:0007669"/>
    <property type="project" value="UniProtKB-KW"/>
</dbReference>
<dbReference type="SUPFAM" id="SSF52540">
    <property type="entry name" value="P-loop containing nucleoside triphosphate hydrolases"/>
    <property type="match status" value="1"/>
</dbReference>
<dbReference type="EC" id="2.1.1.-" evidence="2"/>
<dbReference type="Gene3D" id="3.40.50.300">
    <property type="entry name" value="P-loop containing nucleotide triphosphate hydrolases"/>
    <property type="match status" value="1"/>
</dbReference>
<keyword evidence="3" id="KW-1185">Reference proteome</keyword>
<feature type="coiled-coil region" evidence="1">
    <location>
        <begin position="917"/>
        <end position="944"/>
    </location>
</feature>
<accession>A0ABW4UNN0</accession>
<comment type="caution">
    <text evidence="2">The sequence shown here is derived from an EMBL/GenBank/DDBJ whole genome shotgun (WGS) entry which is preliminary data.</text>
</comment>
<evidence type="ECO:0000313" key="3">
    <source>
        <dbReference type="Proteomes" id="UP001597405"/>
    </source>
</evidence>
<sequence>MDPVFSAWFEGKYLSTDWTSRFLSVWASLLAARRDEPLKVLEIGSWEGRSAIFFLQYLSKCQLTCIDTFMGSPEHALRAKWADQLAHVEQRFDLNIAEFGGRVEKIKSRSSQALARLVAEDRSFDVVFIDGSHHSTDVLADAVFSWPMVRDGGIVIFDDYEWTFFADETDHPKLGVDTFLSVHAGQYRELYRGEQIIIQKIEASKIEPSRAPSPGAPAPLQEAGQARDIAEKSVEFVLIAEAGILDAQALLLCESIRCFTGAYSRCPITVVSPRSSRRPSLSTLRKLEQLDVEYLPIEIESYFPQYGTSYRIHALAHVERRPGPPIIVQLDSDTIFIAEPDFSLGASAAAARPVDVKGMCTTGSGDPFDSYWRKLCALVGVDYEHLPIVQTTVGGQAVRASYNGGLFVAKRACGLFQRTEDIFRQLVAADMKPWADGPTHNTGTGILHGEATSYWGTSQAAFSLAAVAGNHSVRLLPDTYNFPLNCMAALAVPDPARLVHIHYHHLFSAGSADANPVLNGTLDLPVGISEWLLARLPLQEHPQPTVPKRDLPKPPRRKAILVLGMHRSGTSALGGVINALGAAGPKNPLSPNSHNPRGFWESARLHLANEDLLASANSHWSDWQALDPRWMQSPTAERHRHKIRAILDNEFGDEPLFFVKDPRICRFVPFLSSILAEMAVDAVAFLPVRNPLEVALSLKRRDGLPLPRSLMLWLRHVLDAEYHSRGMPRYFLRHEDFLIDWRRLMDRAAEQTDVVWPARSSHSDVEIEQFLTADLHHERASIEDMRNHPDVTPLIRKTYDIFRAMAVDGESPELRAELDRVRMGFDESCDVLGMMVAAETEQLRGELGARNLEYGAAIRAQHDLRLEHDAVVRALHDVGLERDTVAGVLHDLRLERDAAVRAQHALGLERDTVARAIHDLGIERDELVRDRDALRAERNALLASSSWRLTAPLRWVKGPFVRRR</sequence>
<dbReference type="EMBL" id="JBHUGZ010000030">
    <property type="protein sequence ID" value="MFD1987850.1"/>
    <property type="molecule type" value="Genomic_DNA"/>
</dbReference>
<reference evidence="3" key="1">
    <citation type="journal article" date="2019" name="Int. J. Syst. Evol. Microbiol.">
        <title>The Global Catalogue of Microorganisms (GCM) 10K type strain sequencing project: providing services to taxonomists for standard genome sequencing and annotation.</title>
        <authorList>
            <consortium name="The Broad Institute Genomics Platform"/>
            <consortium name="The Broad Institute Genome Sequencing Center for Infectious Disease"/>
            <person name="Wu L."/>
            <person name="Ma J."/>
        </authorList>
    </citation>
    <scope>NUCLEOTIDE SEQUENCE [LARGE SCALE GENOMIC DNA]</scope>
    <source>
        <strain evidence="3">CGMCC 1.16225</strain>
    </source>
</reference>
<organism evidence="2 3">
    <name type="scientific">Mesorhizobium newzealandense</name>
    <dbReference type="NCBI Taxonomy" id="1300302"/>
    <lineage>
        <taxon>Bacteria</taxon>
        <taxon>Pseudomonadati</taxon>
        <taxon>Pseudomonadota</taxon>
        <taxon>Alphaproteobacteria</taxon>
        <taxon>Hyphomicrobiales</taxon>
        <taxon>Phyllobacteriaceae</taxon>
        <taxon>Mesorhizobium</taxon>
    </lineage>
</organism>
<dbReference type="Proteomes" id="UP001597405">
    <property type="component" value="Unassembled WGS sequence"/>
</dbReference>
<keyword evidence="2" id="KW-0808">Transferase</keyword>
<protein>
    <submittedName>
        <fullName evidence="2">Class I SAM-dependent methyltransferase</fullName>
        <ecNumber evidence="2">2.1.1.-</ecNumber>
    </submittedName>
</protein>
<proteinExistence type="predicted"/>
<dbReference type="InterPro" id="IPR029063">
    <property type="entry name" value="SAM-dependent_MTases_sf"/>
</dbReference>
<name>A0ABW4UNN0_9HYPH</name>
<keyword evidence="2" id="KW-0489">Methyltransferase</keyword>
<gene>
    <name evidence="2" type="ORF">ACFSOZ_36125</name>
</gene>
<evidence type="ECO:0000313" key="2">
    <source>
        <dbReference type="EMBL" id="MFD1987850.1"/>
    </source>
</evidence>
<dbReference type="GO" id="GO:0032259">
    <property type="term" value="P:methylation"/>
    <property type="evidence" value="ECO:0007669"/>
    <property type="project" value="UniProtKB-KW"/>
</dbReference>